<dbReference type="Gene3D" id="3.10.450.50">
    <property type="match status" value="1"/>
</dbReference>
<dbReference type="SUPFAM" id="SSF54427">
    <property type="entry name" value="NTF2-like"/>
    <property type="match status" value="1"/>
</dbReference>
<evidence type="ECO:0008006" key="3">
    <source>
        <dbReference type="Google" id="ProtNLM"/>
    </source>
</evidence>
<sequence length="135" mass="15000">MNQNTADSETILRGVLDGWKAAVDKHQPDQVAAHFTDDAIFQGMHPYSIGRPGIAAYYDSQPPGLTAEYRVLETRRLSDDLVLGYLSVDFSFTDRPTINVYLSILLKRTGTGWAIAFYQVSKLDQDTTGEDPDGQ</sequence>
<dbReference type="EMBL" id="BONV01000001">
    <property type="protein sequence ID" value="GIG77293.1"/>
    <property type="molecule type" value="Genomic_DNA"/>
</dbReference>
<keyword evidence="2" id="KW-1185">Reference proteome</keyword>
<dbReference type="InterPro" id="IPR032710">
    <property type="entry name" value="NTF2-like_dom_sf"/>
</dbReference>
<evidence type="ECO:0000313" key="2">
    <source>
        <dbReference type="Proteomes" id="UP000630097"/>
    </source>
</evidence>
<dbReference type="RefSeq" id="WP_203880772.1">
    <property type="nucleotide sequence ID" value="NZ_BAABHH010000001.1"/>
</dbReference>
<accession>A0A8J3LVI7</accession>
<name>A0A8J3LVI7_9ACTN</name>
<dbReference type="AlphaFoldDB" id="A0A8J3LVI7"/>
<comment type="caution">
    <text evidence="1">The sequence shown here is derived from an EMBL/GenBank/DDBJ whole genome shotgun (WGS) entry which is preliminary data.</text>
</comment>
<reference evidence="1 2" key="1">
    <citation type="submission" date="2021-01" db="EMBL/GenBank/DDBJ databases">
        <title>Whole genome shotgun sequence of Planotetraspora kaengkrachanensis NBRC 104272.</title>
        <authorList>
            <person name="Komaki H."/>
            <person name="Tamura T."/>
        </authorList>
    </citation>
    <scope>NUCLEOTIDE SEQUENCE [LARGE SCALE GENOMIC DNA]</scope>
    <source>
        <strain evidence="1 2">NBRC 104272</strain>
    </source>
</reference>
<proteinExistence type="predicted"/>
<evidence type="ECO:0000313" key="1">
    <source>
        <dbReference type="EMBL" id="GIG77293.1"/>
    </source>
</evidence>
<protein>
    <recommendedName>
        <fullName evidence="3">SnoaL-like domain-containing protein</fullName>
    </recommendedName>
</protein>
<organism evidence="1 2">
    <name type="scientific">Planotetraspora kaengkrachanensis</name>
    <dbReference type="NCBI Taxonomy" id="575193"/>
    <lineage>
        <taxon>Bacteria</taxon>
        <taxon>Bacillati</taxon>
        <taxon>Actinomycetota</taxon>
        <taxon>Actinomycetes</taxon>
        <taxon>Streptosporangiales</taxon>
        <taxon>Streptosporangiaceae</taxon>
        <taxon>Planotetraspora</taxon>
    </lineage>
</organism>
<dbReference type="Proteomes" id="UP000630097">
    <property type="component" value="Unassembled WGS sequence"/>
</dbReference>
<gene>
    <name evidence="1" type="ORF">Pka01_04200</name>
</gene>